<dbReference type="AlphaFoldDB" id="A0A9X1YF89"/>
<reference evidence="1" key="1">
    <citation type="submission" date="2021-11" db="EMBL/GenBank/DDBJ databases">
        <title>BS-T2-15 a new species belonging to the Comamonadaceae family isolated from the soil of a French oak forest.</title>
        <authorList>
            <person name="Mieszkin S."/>
            <person name="Alain K."/>
        </authorList>
    </citation>
    <scope>NUCLEOTIDE SEQUENCE</scope>
    <source>
        <strain evidence="1">BS-T2-15</strain>
    </source>
</reference>
<sequence length="406" mass="43729">MSTNNLYRGLFELLTLPQGGDGLLATQGNRRELLSVARMEGCLPELYARWAAASQLSPSESVEHEQIARRRASAAEVLQALPRGCLVANVGGARRGAAMLEVLVPDFAAIAPLHEAVGRLGYRVQGAGEWLVPLRGAVHRGVATFRYARSSAAQGAVSIEVQVGGVALDERRHLPFADLAQGAARLDGGLCRALEPMRELLRRIAALGAGAEPVTVRQIADLHLLLKAAGQRIDFAWLQAQLERHEAWAGLRQIREAIAAKRLGALLSWGEFGRLVEVGVTRAEALAARRARGPRLAAIARSVFEALPSVRDNDIAARLARAPWLVSRVLQAGYRVRGVPVSTRAFDAPRFLRIDGALYLATGAGLMLLSLVDLRDGARAALGERVRSGGRPVVLARWSAGRPRTR</sequence>
<dbReference type="Proteomes" id="UP001139353">
    <property type="component" value="Unassembled WGS sequence"/>
</dbReference>
<protein>
    <submittedName>
        <fullName evidence="1">Uncharacterized protein</fullName>
    </submittedName>
</protein>
<dbReference type="EMBL" id="JAJLJH010000001">
    <property type="protein sequence ID" value="MCK9684953.1"/>
    <property type="molecule type" value="Genomic_DNA"/>
</dbReference>
<evidence type="ECO:0000313" key="2">
    <source>
        <dbReference type="Proteomes" id="UP001139353"/>
    </source>
</evidence>
<evidence type="ECO:0000313" key="1">
    <source>
        <dbReference type="EMBL" id="MCK9684953.1"/>
    </source>
</evidence>
<comment type="caution">
    <text evidence="1">The sequence shown here is derived from an EMBL/GenBank/DDBJ whole genome shotgun (WGS) entry which is preliminary data.</text>
</comment>
<dbReference type="RefSeq" id="WP_275680974.1">
    <property type="nucleotide sequence ID" value="NZ_JAJLJH010000001.1"/>
</dbReference>
<accession>A0A9X1YF89</accession>
<name>A0A9X1YF89_9BURK</name>
<gene>
    <name evidence="1" type="ORF">LPC04_04440</name>
</gene>
<organism evidence="1 2">
    <name type="scientific">Scleromatobacter humisilvae</name>
    <dbReference type="NCBI Taxonomy" id="2897159"/>
    <lineage>
        <taxon>Bacteria</taxon>
        <taxon>Pseudomonadati</taxon>
        <taxon>Pseudomonadota</taxon>
        <taxon>Betaproteobacteria</taxon>
        <taxon>Burkholderiales</taxon>
        <taxon>Sphaerotilaceae</taxon>
        <taxon>Scleromatobacter</taxon>
    </lineage>
</organism>
<proteinExistence type="predicted"/>
<keyword evidence="2" id="KW-1185">Reference proteome</keyword>